<evidence type="ECO:0000313" key="4">
    <source>
        <dbReference type="Proteomes" id="UP001589793"/>
    </source>
</evidence>
<accession>A0ABV6R664</accession>
<feature type="signal peptide" evidence="2">
    <location>
        <begin position="1"/>
        <end position="26"/>
    </location>
</feature>
<proteinExistence type="predicted"/>
<evidence type="ECO:0000256" key="2">
    <source>
        <dbReference type="SAM" id="SignalP"/>
    </source>
</evidence>
<feature type="chain" id="PRO_5046005265" evidence="2">
    <location>
        <begin position="27"/>
        <end position="174"/>
    </location>
</feature>
<gene>
    <name evidence="3" type="ORF">ACFFF6_00725</name>
</gene>
<name>A0ABV6R664_9MICO</name>
<comment type="caution">
    <text evidence="3">The sequence shown here is derived from an EMBL/GenBank/DDBJ whole genome shotgun (WGS) entry which is preliminary data.</text>
</comment>
<keyword evidence="2" id="KW-0732">Signal</keyword>
<evidence type="ECO:0000313" key="3">
    <source>
        <dbReference type="EMBL" id="MFC0672472.1"/>
    </source>
</evidence>
<dbReference type="PROSITE" id="PS51257">
    <property type="entry name" value="PROKAR_LIPOPROTEIN"/>
    <property type="match status" value="1"/>
</dbReference>
<feature type="compositionally biased region" description="Low complexity" evidence="1">
    <location>
        <begin position="34"/>
        <end position="71"/>
    </location>
</feature>
<protein>
    <submittedName>
        <fullName evidence="3">Uncharacterized protein</fullName>
    </submittedName>
</protein>
<evidence type="ECO:0000256" key="1">
    <source>
        <dbReference type="SAM" id="MobiDB-lite"/>
    </source>
</evidence>
<feature type="region of interest" description="Disordered" evidence="1">
    <location>
        <begin position="24"/>
        <end position="92"/>
    </location>
</feature>
<dbReference type="RefSeq" id="WP_376977282.1">
    <property type="nucleotide sequence ID" value="NZ_JBHLSV010000001.1"/>
</dbReference>
<reference evidence="3 4" key="1">
    <citation type="submission" date="2024-09" db="EMBL/GenBank/DDBJ databases">
        <authorList>
            <person name="Sun Q."/>
            <person name="Mori K."/>
        </authorList>
    </citation>
    <scope>NUCLEOTIDE SEQUENCE [LARGE SCALE GENOMIC DNA]</scope>
    <source>
        <strain evidence="3 4">CICC 10874</strain>
    </source>
</reference>
<dbReference type="EMBL" id="JBHLSV010000001">
    <property type="protein sequence ID" value="MFC0672472.1"/>
    <property type="molecule type" value="Genomic_DNA"/>
</dbReference>
<sequence length="174" mass="16946">MLHLRPAPRVLAAAAALALLLGGCGGGDEPAPQPATSTSAPAASDGGGADPSADAPSDAGGASPEPSAAAEQPYPVTPPAEPIELADDCTGEGMHRAMVGETASPALPERAAGSLAITLTGVDAEGRAQLAASLDGSDPRAIAPAAVGDSVEIDLWTISVTSICADSVEFDLVN</sequence>
<keyword evidence="4" id="KW-1185">Reference proteome</keyword>
<organism evidence="3 4">
    <name type="scientific">Brachybacterium hainanense</name>
    <dbReference type="NCBI Taxonomy" id="1541174"/>
    <lineage>
        <taxon>Bacteria</taxon>
        <taxon>Bacillati</taxon>
        <taxon>Actinomycetota</taxon>
        <taxon>Actinomycetes</taxon>
        <taxon>Micrococcales</taxon>
        <taxon>Dermabacteraceae</taxon>
        <taxon>Brachybacterium</taxon>
    </lineage>
</organism>
<dbReference type="Proteomes" id="UP001589793">
    <property type="component" value="Unassembled WGS sequence"/>
</dbReference>